<sequence length="97" mass="11575">MLKHWLVFFGLCLLRGVCFASEREEGEYASSTYIIYVCIYIYIFVSKLWYMHHVFRIQFSSSFQERKQYPAKNVPYAHHPRLRPSTVYGFPLPAVML</sequence>
<evidence type="ECO:0008006" key="4">
    <source>
        <dbReference type="Google" id="ProtNLM"/>
    </source>
</evidence>
<evidence type="ECO:0000256" key="1">
    <source>
        <dbReference type="SAM" id="Phobius"/>
    </source>
</evidence>
<dbReference type="EMBL" id="GGFL01011804">
    <property type="protein sequence ID" value="MBW75982.1"/>
    <property type="molecule type" value="Transcribed_RNA"/>
</dbReference>
<accession>A0A2M4DEG2</accession>
<feature type="signal peptide" evidence="2">
    <location>
        <begin position="1"/>
        <end position="20"/>
    </location>
</feature>
<keyword evidence="2" id="KW-0732">Signal</keyword>
<name>A0A2M4DEG2_ANODA</name>
<keyword evidence="1" id="KW-0812">Transmembrane</keyword>
<evidence type="ECO:0000313" key="3">
    <source>
        <dbReference type="EMBL" id="MBW75982.1"/>
    </source>
</evidence>
<evidence type="ECO:0000256" key="2">
    <source>
        <dbReference type="SAM" id="SignalP"/>
    </source>
</evidence>
<reference evidence="3" key="1">
    <citation type="submission" date="2018-01" db="EMBL/GenBank/DDBJ databases">
        <title>An insight into the sialome of Amazonian anophelines.</title>
        <authorList>
            <person name="Ribeiro J.M."/>
            <person name="Scarpassa V."/>
            <person name="Calvo E."/>
        </authorList>
    </citation>
    <scope>NUCLEOTIDE SEQUENCE</scope>
</reference>
<proteinExistence type="predicted"/>
<protein>
    <recommendedName>
        <fullName evidence="4">Secreted protein</fullName>
    </recommendedName>
</protein>
<feature type="transmembrane region" description="Helical" evidence="1">
    <location>
        <begin position="30"/>
        <end position="50"/>
    </location>
</feature>
<organism evidence="3">
    <name type="scientific">Anopheles darlingi</name>
    <name type="common">Mosquito</name>
    <dbReference type="NCBI Taxonomy" id="43151"/>
    <lineage>
        <taxon>Eukaryota</taxon>
        <taxon>Metazoa</taxon>
        <taxon>Ecdysozoa</taxon>
        <taxon>Arthropoda</taxon>
        <taxon>Hexapoda</taxon>
        <taxon>Insecta</taxon>
        <taxon>Pterygota</taxon>
        <taxon>Neoptera</taxon>
        <taxon>Endopterygota</taxon>
        <taxon>Diptera</taxon>
        <taxon>Nematocera</taxon>
        <taxon>Culicoidea</taxon>
        <taxon>Culicidae</taxon>
        <taxon>Anophelinae</taxon>
        <taxon>Anopheles</taxon>
    </lineage>
</organism>
<keyword evidence="1" id="KW-0472">Membrane</keyword>
<dbReference type="AlphaFoldDB" id="A0A2M4DEG2"/>
<feature type="chain" id="PRO_5014941293" description="Secreted protein" evidence="2">
    <location>
        <begin position="21"/>
        <end position="97"/>
    </location>
</feature>
<keyword evidence="1" id="KW-1133">Transmembrane helix</keyword>